<dbReference type="GO" id="GO:0005524">
    <property type="term" value="F:ATP binding"/>
    <property type="evidence" value="ECO:0007669"/>
    <property type="project" value="UniProtKB-KW"/>
</dbReference>
<dbReference type="RefSeq" id="WP_092559623.1">
    <property type="nucleotide sequence ID" value="NZ_FOYZ01000003.1"/>
</dbReference>
<dbReference type="EMBL" id="FOYZ01000003">
    <property type="protein sequence ID" value="SFR68915.1"/>
    <property type="molecule type" value="Genomic_DNA"/>
</dbReference>
<reference evidence="12 13" key="1">
    <citation type="submission" date="2016-10" db="EMBL/GenBank/DDBJ databases">
        <authorList>
            <person name="de Groot N.N."/>
        </authorList>
    </citation>
    <scope>NUCLEOTIDE SEQUENCE [LARGE SCALE GENOMIC DNA]</scope>
    <source>
        <strain evidence="12 13">743A</strain>
    </source>
</reference>
<dbReference type="SUPFAM" id="SSF52540">
    <property type="entry name" value="P-loop containing nucleoside triphosphate hydrolases"/>
    <property type="match status" value="1"/>
</dbReference>
<evidence type="ECO:0000313" key="13">
    <source>
        <dbReference type="Proteomes" id="UP000199659"/>
    </source>
</evidence>
<feature type="domain" description="ABC transmembrane type-1" evidence="11">
    <location>
        <begin position="27"/>
        <end position="311"/>
    </location>
</feature>
<dbReference type="InterPro" id="IPR017871">
    <property type="entry name" value="ABC_transporter-like_CS"/>
</dbReference>
<dbReference type="PROSITE" id="PS50929">
    <property type="entry name" value="ABC_TM1F"/>
    <property type="match status" value="1"/>
</dbReference>
<dbReference type="Gene3D" id="3.40.50.300">
    <property type="entry name" value="P-loop containing nucleotide triphosphate hydrolases"/>
    <property type="match status" value="1"/>
</dbReference>
<keyword evidence="7 9" id="KW-1133">Transmembrane helix</keyword>
<feature type="domain" description="ABC transporter" evidence="10">
    <location>
        <begin position="345"/>
        <end position="579"/>
    </location>
</feature>
<dbReference type="AlphaFoldDB" id="A0A1I6IQ89"/>
<dbReference type="InterPro" id="IPR027417">
    <property type="entry name" value="P-loop_NTPase"/>
</dbReference>
<dbReference type="PROSITE" id="PS00211">
    <property type="entry name" value="ABC_TRANSPORTER_1"/>
    <property type="match status" value="1"/>
</dbReference>
<dbReference type="SUPFAM" id="SSF90123">
    <property type="entry name" value="ABC transporter transmembrane region"/>
    <property type="match status" value="1"/>
</dbReference>
<evidence type="ECO:0000256" key="1">
    <source>
        <dbReference type="ARBA" id="ARBA00004651"/>
    </source>
</evidence>
<evidence type="ECO:0000313" key="12">
    <source>
        <dbReference type="EMBL" id="SFR68915.1"/>
    </source>
</evidence>
<keyword evidence="3" id="KW-1003">Cell membrane</keyword>
<feature type="transmembrane region" description="Helical" evidence="9">
    <location>
        <begin position="167"/>
        <end position="187"/>
    </location>
</feature>
<keyword evidence="6 12" id="KW-0067">ATP-binding</keyword>
<comment type="subcellular location">
    <subcellularLocation>
        <location evidence="1">Cell membrane</location>
        <topology evidence="1">Multi-pass membrane protein</topology>
    </subcellularLocation>
</comment>
<dbReference type="CDD" id="cd03254">
    <property type="entry name" value="ABCC_Glucan_exporter_like"/>
    <property type="match status" value="1"/>
</dbReference>
<keyword evidence="2" id="KW-0813">Transport</keyword>
<dbReference type="GO" id="GO:0005886">
    <property type="term" value="C:plasma membrane"/>
    <property type="evidence" value="ECO:0007669"/>
    <property type="project" value="UniProtKB-SubCell"/>
</dbReference>
<feature type="transmembrane region" description="Helical" evidence="9">
    <location>
        <begin position="140"/>
        <end position="160"/>
    </location>
</feature>
<evidence type="ECO:0000256" key="3">
    <source>
        <dbReference type="ARBA" id="ARBA00022475"/>
    </source>
</evidence>
<dbReference type="FunFam" id="1.20.1560.10:FF:000011">
    <property type="entry name" value="Multidrug ABC transporter ATP-binding protein"/>
    <property type="match status" value="1"/>
</dbReference>
<evidence type="ECO:0000259" key="11">
    <source>
        <dbReference type="PROSITE" id="PS50929"/>
    </source>
</evidence>
<evidence type="ECO:0000256" key="6">
    <source>
        <dbReference type="ARBA" id="ARBA00022840"/>
    </source>
</evidence>
<dbReference type="InterPro" id="IPR003593">
    <property type="entry name" value="AAA+_ATPase"/>
</dbReference>
<dbReference type="PANTHER" id="PTHR43394">
    <property type="entry name" value="ATP-DEPENDENT PERMEASE MDL1, MITOCHONDRIAL"/>
    <property type="match status" value="1"/>
</dbReference>
<organism evidence="12 13">
    <name type="scientific">Anaeromicropila populeti</name>
    <dbReference type="NCBI Taxonomy" id="37658"/>
    <lineage>
        <taxon>Bacteria</taxon>
        <taxon>Bacillati</taxon>
        <taxon>Bacillota</taxon>
        <taxon>Clostridia</taxon>
        <taxon>Lachnospirales</taxon>
        <taxon>Lachnospiraceae</taxon>
        <taxon>Anaeromicropila</taxon>
    </lineage>
</organism>
<proteinExistence type="predicted"/>
<dbReference type="Pfam" id="PF00664">
    <property type="entry name" value="ABC_membrane"/>
    <property type="match status" value="1"/>
</dbReference>
<dbReference type="SMART" id="SM00382">
    <property type="entry name" value="AAA"/>
    <property type="match status" value="1"/>
</dbReference>
<evidence type="ECO:0000256" key="8">
    <source>
        <dbReference type="ARBA" id="ARBA00023136"/>
    </source>
</evidence>
<dbReference type="GO" id="GO:0015421">
    <property type="term" value="F:ABC-type oligopeptide transporter activity"/>
    <property type="evidence" value="ECO:0007669"/>
    <property type="project" value="TreeGrafter"/>
</dbReference>
<dbReference type="InterPro" id="IPR003439">
    <property type="entry name" value="ABC_transporter-like_ATP-bd"/>
</dbReference>
<dbReference type="Proteomes" id="UP000199659">
    <property type="component" value="Unassembled WGS sequence"/>
</dbReference>
<dbReference type="OrthoDB" id="9762778at2"/>
<keyword evidence="13" id="KW-1185">Reference proteome</keyword>
<name>A0A1I6IQ89_9FIRM</name>
<dbReference type="Pfam" id="PF00005">
    <property type="entry name" value="ABC_tran"/>
    <property type="match status" value="1"/>
</dbReference>
<accession>A0A1I6IQ89</accession>
<dbReference type="InterPro" id="IPR039421">
    <property type="entry name" value="Type_1_exporter"/>
</dbReference>
<feature type="transmembrane region" description="Helical" evidence="9">
    <location>
        <begin position="68"/>
        <end position="86"/>
    </location>
</feature>
<evidence type="ECO:0000259" key="10">
    <source>
        <dbReference type="PROSITE" id="PS50893"/>
    </source>
</evidence>
<evidence type="ECO:0000256" key="7">
    <source>
        <dbReference type="ARBA" id="ARBA00022989"/>
    </source>
</evidence>
<evidence type="ECO:0000256" key="5">
    <source>
        <dbReference type="ARBA" id="ARBA00022741"/>
    </source>
</evidence>
<dbReference type="PROSITE" id="PS50893">
    <property type="entry name" value="ABC_TRANSPORTER_2"/>
    <property type="match status" value="1"/>
</dbReference>
<keyword evidence="8 9" id="KW-0472">Membrane</keyword>
<keyword evidence="4 9" id="KW-0812">Transmembrane</keyword>
<keyword evidence="5" id="KW-0547">Nucleotide-binding</keyword>
<dbReference type="CDD" id="cd18547">
    <property type="entry name" value="ABC_6TM_Tm288_like"/>
    <property type="match status" value="1"/>
</dbReference>
<dbReference type="PANTHER" id="PTHR43394:SF1">
    <property type="entry name" value="ATP-BINDING CASSETTE SUB-FAMILY B MEMBER 10, MITOCHONDRIAL"/>
    <property type="match status" value="1"/>
</dbReference>
<evidence type="ECO:0000256" key="9">
    <source>
        <dbReference type="SAM" id="Phobius"/>
    </source>
</evidence>
<evidence type="ECO:0000256" key="4">
    <source>
        <dbReference type="ARBA" id="ARBA00022692"/>
    </source>
</evidence>
<evidence type="ECO:0000256" key="2">
    <source>
        <dbReference type="ARBA" id="ARBA00022448"/>
    </source>
</evidence>
<feature type="transmembrane region" description="Helical" evidence="9">
    <location>
        <begin position="25"/>
        <end position="47"/>
    </location>
</feature>
<dbReference type="STRING" id="37658.SAMN05661086_01028"/>
<dbReference type="GO" id="GO:0016887">
    <property type="term" value="F:ATP hydrolysis activity"/>
    <property type="evidence" value="ECO:0007669"/>
    <property type="project" value="InterPro"/>
</dbReference>
<dbReference type="InterPro" id="IPR036640">
    <property type="entry name" value="ABC1_TM_sf"/>
</dbReference>
<dbReference type="InterPro" id="IPR011527">
    <property type="entry name" value="ABC1_TM_dom"/>
</dbReference>
<dbReference type="FunFam" id="3.40.50.300:FF:000287">
    <property type="entry name" value="Multidrug ABC transporter ATP-binding protein"/>
    <property type="match status" value="1"/>
</dbReference>
<gene>
    <name evidence="12" type="ORF">SAMN05661086_01028</name>
</gene>
<sequence length="586" mass="65506">MKHSNRREKGTWKRIWGYVGKYKTYLIGVFICGLVGNMLLILGPLLTGQAIDQMIGTGAVKFPQLLKIILILLLLYLLSSIFQWLMSIVSNVAANKTIHDLRQESFQKINRLPLKYFDNTPHGDTINRITNDLDAISDGLFQGITQIMSAVISITGCFLFMLLISPLITIVVLVVTPLCFFIAAFIAKHSANSFSLQSKTTGELNGYVEEMVTNMQVLKAYGHENEAVQNFKEINQRLYQCGQKAQWYASMTNPTTRLVNNIAYVGVTVLGGVMAIQGNLTIGKIASFLTYSSQFAKPINEITSISTQIQSALASAERVFKFLDEPEEEQENETVDVLRNCRGEVEFRDVKFSYRPDVPFIRRLNLKVQSGQMVAIVGPTGSGKTTLVNLLMRFYDVDSGHIMIDGNNITKMTRESLRSSIGMVLQDSWLFAGTIAENIGYGKEDASKEEIIQAAKEAKADSFIRKMPKGYDTILDEEGSNLSQGQRQLLTIARVMLMDPPVLILDEATSSIDTRTEITIQRAFTKMMRGRTSFVIAHRLSTIREADIILVLKDGDIIEQGSHNALLDQGGFYYQLYNSQFNVPGE</sequence>
<protein>
    <submittedName>
        <fullName evidence="12">ATP-binding cassette, subfamily B</fullName>
    </submittedName>
</protein>
<dbReference type="Gene3D" id="1.20.1560.10">
    <property type="entry name" value="ABC transporter type 1, transmembrane domain"/>
    <property type="match status" value="1"/>
</dbReference>